<dbReference type="PROSITE" id="PS50975">
    <property type="entry name" value="ATP_GRASP"/>
    <property type="match status" value="1"/>
</dbReference>
<dbReference type="SUPFAM" id="SSF51735">
    <property type="entry name" value="NAD(P)-binding Rossmann-fold domains"/>
    <property type="match status" value="1"/>
</dbReference>
<dbReference type="GO" id="GO:0046872">
    <property type="term" value="F:metal ion binding"/>
    <property type="evidence" value="ECO:0007669"/>
    <property type="project" value="InterPro"/>
</dbReference>
<evidence type="ECO:0000313" key="7">
    <source>
        <dbReference type="EMBL" id="RAM03306.1"/>
    </source>
</evidence>
<keyword evidence="3 4" id="KW-0067">ATP-binding</keyword>
<dbReference type="InterPro" id="IPR016102">
    <property type="entry name" value="Succinyl-CoA_synth-like"/>
</dbReference>
<dbReference type="Gene3D" id="3.30.1490.20">
    <property type="entry name" value="ATP-grasp fold, A domain"/>
    <property type="match status" value="1"/>
</dbReference>
<sequence length="738" mass="80019">MTQLKKIAATINNAIKNGIQSLNEDRAKKILKQLGLPVVQEIRLEAIEDIHGAAQTVGYPVVLKGIAKQMLHKTEAGMVEVGITHEAHLKEAAQKMKSRAGDSFDAFLIQPLIQGKREFTAGMFKDPQFGPVIMFGVGGVLTEALKDIVLRLAPLSDADLDDMLNNLRSKALLGSFRGEAAVNRTTLKSVLRGLSDIAMACPGIREIDINPLIISPDGSPVAVDGLMILENCENCENCDTHVHQKIDSKGLYTTFYPKTIAFIGASAVPGKWGHILPTNAYAGGFKGEIFLINPKGGTIMGRDVYKTIDDIKGDVDLAVVTVPASRVIDLIPALEKKHVKGMVLITSGFREVGYQGRQLEDQIMAAAEKAGILVIGPNTMGLCNPHASLYVCGANAHPLPGSTALVSQSGNLGTQLLAFAEQQGIGIRVFVGSGNEAMITIEDYMQALEPDDLTRTVVLYIESVKDGRRFFESASRLSKTKPVVMLKGGRTQVGEKAASSHTGAMASDAGVFNAACTQAGIIQVEQPMELLDMSTVFSSLPMPKGGRVAIMTLGGGWGVVTTDLCAEYGLGVPKLSKEIIERLNNCLPDFWSHDNPVDIVGEGDPEIPKICLEELLKWDGCDAVIHLGIHGRRILVNAMAKAVLKTDPDITKETTDLFMAGLRKNEDDYTRYTVEMTQKYKKPVVGVSLLTDELSRTLYRYDDLDYKGVFFPSPERAVKALAGMVRYRKWLDSTGIHK</sequence>
<dbReference type="InterPro" id="IPR036291">
    <property type="entry name" value="NAD(P)-bd_dom_sf"/>
</dbReference>
<evidence type="ECO:0000313" key="8">
    <source>
        <dbReference type="Proteomes" id="UP000248798"/>
    </source>
</evidence>
<dbReference type="PANTHER" id="PTHR43334:SF1">
    <property type="entry name" value="3-HYDROXYPROPIONATE--COA LIGASE [ADP-FORMING]"/>
    <property type="match status" value="1"/>
</dbReference>
<evidence type="ECO:0000256" key="3">
    <source>
        <dbReference type="ARBA" id="ARBA00022840"/>
    </source>
</evidence>
<dbReference type="SUPFAM" id="SSF52210">
    <property type="entry name" value="Succinyl-CoA synthetase domains"/>
    <property type="match status" value="2"/>
</dbReference>
<dbReference type="InterPro" id="IPR003781">
    <property type="entry name" value="CoA-bd"/>
</dbReference>
<dbReference type="Pfam" id="PF13549">
    <property type="entry name" value="ATP-grasp_5"/>
    <property type="match status" value="1"/>
</dbReference>
<keyword evidence="9" id="KW-1185">Reference proteome</keyword>
<dbReference type="GO" id="GO:0005524">
    <property type="term" value="F:ATP binding"/>
    <property type="evidence" value="ECO:0007669"/>
    <property type="project" value="UniProtKB-UniRule"/>
</dbReference>
<accession>A0A328FGJ1</accession>
<dbReference type="AlphaFoldDB" id="A0A328FGJ1"/>
<dbReference type="Gene3D" id="3.40.50.720">
    <property type="entry name" value="NAD(P)-binding Rossmann-like Domain"/>
    <property type="match status" value="1"/>
</dbReference>
<dbReference type="SMART" id="SM00881">
    <property type="entry name" value="CoA_binding"/>
    <property type="match status" value="1"/>
</dbReference>
<keyword evidence="1" id="KW-0436">Ligase</keyword>
<dbReference type="SUPFAM" id="SSF56059">
    <property type="entry name" value="Glutathione synthetase ATP-binding domain-like"/>
    <property type="match status" value="1"/>
</dbReference>
<evidence type="ECO:0000313" key="6">
    <source>
        <dbReference type="EMBL" id="QBH12572.1"/>
    </source>
</evidence>
<organism evidence="7 8">
    <name type="scientific">Desulfobacter hydrogenophilus</name>
    <dbReference type="NCBI Taxonomy" id="2291"/>
    <lineage>
        <taxon>Bacteria</taxon>
        <taxon>Pseudomonadati</taxon>
        <taxon>Thermodesulfobacteriota</taxon>
        <taxon>Desulfobacteria</taxon>
        <taxon>Desulfobacterales</taxon>
        <taxon>Desulfobacteraceae</taxon>
        <taxon>Desulfobacter</taxon>
    </lineage>
</organism>
<reference evidence="7 8" key="1">
    <citation type="submission" date="2018-06" db="EMBL/GenBank/DDBJ databases">
        <title>Complete Genome Sequence of Desulfobacter hydrogenophilus (DSM3380).</title>
        <authorList>
            <person name="Marietou A."/>
            <person name="Schreiber L."/>
            <person name="Marshall I."/>
            <person name="Jorgensen B."/>
        </authorList>
    </citation>
    <scope>NUCLEOTIDE SEQUENCE [LARGE SCALE GENOMIC DNA]</scope>
    <source>
        <strain evidence="7 8">DSM 3380</strain>
    </source>
</reference>
<dbReference type="InterPro" id="IPR051538">
    <property type="entry name" value="Acyl-CoA_Synth/Transferase"/>
</dbReference>
<evidence type="ECO:0000256" key="2">
    <source>
        <dbReference type="ARBA" id="ARBA00022741"/>
    </source>
</evidence>
<feature type="domain" description="ATP-grasp" evidence="5">
    <location>
        <begin position="28"/>
        <end position="64"/>
    </location>
</feature>
<dbReference type="EMBL" id="QLNI01000006">
    <property type="protein sequence ID" value="RAM03306.1"/>
    <property type="molecule type" value="Genomic_DNA"/>
</dbReference>
<evidence type="ECO:0000313" key="9">
    <source>
        <dbReference type="Proteomes" id="UP000293902"/>
    </source>
</evidence>
<dbReference type="InterPro" id="IPR013815">
    <property type="entry name" value="ATP_grasp_subdomain_1"/>
</dbReference>
<dbReference type="Gene3D" id="3.40.50.261">
    <property type="entry name" value="Succinyl-CoA synthetase domains"/>
    <property type="match status" value="2"/>
</dbReference>
<dbReference type="PANTHER" id="PTHR43334">
    <property type="entry name" value="ACETATE--COA LIGASE [ADP-FORMING]"/>
    <property type="match status" value="1"/>
</dbReference>
<dbReference type="GO" id="GO:0016874">
    <property type="term" value="F:ligase activity"/>
    <property type="evidence" value="ECO:0007669"/>
    <property type="project" value="UniProtKB-KW"/>
</dbReference>
<evidence type="ECO:0000259" key="5">
    <source>
        <dbReference type="PROSITE" id="PS50975"/>
    </source>
</evidence>
<dbReference type="OrthoDB" id="9791027at2"/>
<dbReference type="Proteomes" id="UP000293902">
    <property type="component" value="Chromosome"/>
</dbReference>
<dbReference type="InterPro" id="IPR011761">
    <property type="entry name" value="ATP-grasp"/>
</dbReference>
<dbReference type="EMBL" id="CP036313">
    <property type="protein sequence ID" value="QBH12572.1"/>
    <property type="molecule type" value="Genomic_DNA"/>
</dbReference>
<dbReference type="Pfam" id="PF13380">
    <property type="entry name" value="CoA_binding_2"/>
    <property type="match status" value="1"/>
</dbReference>
<gene>
    <name evidence="7" type="ORF">DO021_04290</name>
    <name evidence="6" type="ORF">EYB58_06370</name>
</gene>
<dbReference type="InterPro" id="IPR032875">
    <property type="entry name" value="Succ_CoA_lig_flav_dom"/>
</dbReference>
<keyword evidence="2 4" id="KW-0547">Nucleotide-binding</keyword>
<dbReference type="Gene3D" id="3.30.470.20">
    <property type="entry name" value="ATP-grasp fold, B domain"/>
    <property type="match status" value="1"/>
</dbReference>
<dbReference type="RefSeq" id="WP_111954064.1">
    <property type="nucleotide sequence ID" value="NZ_CP036313.1"/>
</dbReference>
<proteinExistence type="predicted"/>
<evidence type="ECO:0000256" key="4">
    <source>
        <dbReference type="PROSITE-ProRule" id="PRU00409"/>
    </source>
</evidence>
<dbReference type="Pfam" id="PF13607">
    <property type="entry name" value="Succ_CoA_lig"/>
    <property type="match status" value="1"/>
</dbReference>
<evidence type="ECO:0000256" key="1">
    <source>
        <dbReference type="ARBA" id="ARBA00022598"/>
    </source>
</evidence>
<protein>
    <submittedName>
        <fullName evidence="7">CoA-binding protein</fullName>
    </submittedName>
</protein>
<dbReference type="Proteomes" id="UP000248798">
    <property type="component" value="Unassembled WGS sequence"/>
</dbReference>
<reference evidence="6 9" key="2">
    <citation type="submission" date="2019-02" db="EMBL/GenBank/DDBJ databases">
        <title>Complete genome sequence of Desulfobacter hydrogenophilus AcRS1.</title>
        <authorList>
            <person name="Marietou A."/>
            <person name="Lund M.B."/>
            <person name="Marshall I.P.G."/>
            <person name="Schreiber L."/>
            <person name="Jorgensen B."/>
        </authorList>
    </citation>
    <scope>NUCLEOTIDE SEQUENCE [LARGE SCALE GENOMIC DNA]</scope>
    <source>
        <strain evidence="6 9">AcRS1</strain>
    </source>
</reference>
<name>A0A328FGJ1_9BACT</name>